<reference evidence="1" key="1">
    <citation type="submission" date="2014-11" db="EMBL/GenBank/DDBJ databases">
        <authorList>
            <person name="Amaro Gonzalez C."/>
        </authorList>
    </citation>
    <scope>NUCLEOTIDE SEQUENCE</scope>
</reference>
<reference evidence="1" key="2">
    <citation type="journal article" date="2015" name="Fish Shellfish Immunol.">
        <title>Early steps in the European eel (Anguilla anguilla)-Vibrio vulnificus interaction in the gills: Role of the RtxA13 toxin.</title>
        <authorList>
            <person name="Callol A."/>
            <person name="Pajuelo D."/>
            <person name="Ebbesson L."/>
            <person name="Teles M."/>
            <person name="MacKenzie S."/>
            <person name="Amaro C."/>
        </authorList>
    </citation>
    <scope>NUCLEOTIDE SEQUENCE</scope>
</reference>
<dbReference type="AlphaFoldDB" id="A0A0E9W149"/>
<evidence type="ECO:0000313" key="1">
    <source>
        <dbReference type="EMBL" id="JAH84051.1"/>
    </source>
</evidence>
<accession>A0A0E9W149</accession>
<proteinExistence type="predicted"/>
<organism evidence="1">
    <name type="scientific">Anguilla anguilla</name>
    <name type="common">European freshwater eel</name>
    <name type="synonym">Muraena anguilla</name>
    <dbReference type="NCBI Taxonomy" id="7936"/>
    <lineage>
        <taxon>Eukaryota</taxon>
        <taxon>Metazoa</taxon>
        <taxon>Chordata</taxon>
        <taxon>Craniata</taxon>
        <taxon>Vertebrata</taxon>
        <taxon>Euteleostomi</taxon>
        <taxon>Actinopterygii</taxon>
        <taxon>Neopterygii</taxon>
        <taxon>Teleostei</taxon>
        <taxon>Anguilliformes</taxon>
        <taxon>Anguillidae</taxon>
        <taxon>Anguilla</taxon>
    </lineage>
</organism>
<sequence>MATLAEVPEVVEVIRHQQLVQTLHFLL</sequence>
<name>A0A0E9W149_ANGAN</name>
<dbReference type="EMBL" id="GBXM01024526">
    <property type="protein sequence ID" value="JAH84051.1"/>
    <property type="molecule type" value="Transcribed_RNA"/>
</dbReference>
<protein>
    <submittedName>
        <fullName evidence="1">Uncharacterized protein</fullName>
    </submittedName>
</protein>